<feature type="transmembrane region" description="Helical" evidence="1">
    <location>
        <begin position="136"/>
        <end position="155"/>
    </location>
</feature>
<dbReference type="Gramene" id="KMS96165">
    <property type="protein sequence ID" value="KMS96165"/>
    <property type="gene ID" value="BVRB_001460"/>
</dbReference>
<name>A0A0J8DZ67_BETVV</name>
<dbReference type="EMBL" id="KQ090403">
    <property type="protein sequence ID" value="KMS96165.1"/>
    <property type="molecule type" value="Genomic_DNA"/>
</dbReference>
<evidence type="ECO:0000313" key="2">
    <source>
        <dbReference type="EMBL" id="KMS96165.1"/>
    </source>
</evidence>
<accession>A0A0J8DZ67</accession>
<sequence>MNSRRNLVALLWFVAGGAVVFGYCSLEFSFLSIRVVAVNDVAAALLSPSSALLLLPLWSLSLCIRTQNPKGNPKPGETPSPLRLSLTTASRCCAVSPCLPKPRSLFPFVFSLSSVLFIFATVVVVSCCSMNSRRNLVALLWFVAGGAVVFGYCSLEFSFLSIRVVAVDDVVAALLSSSSALLLLPLWPPSLCIRFDIQSSKFEVKQDQGVVVA</sequence>
<gene>
    <name evidence="2" type="ORF">BVRB_001460</name>
</gene>
<protein>
    <recommendedName>
        <fullName evidence="4">Transmembrane protein</fullName>
    </recommendedName>
</protein>
<reference evidence="2 3" key="1">
    <citation type="journal article" date="2014" name="Nature">
        <title>The genome of the recently domesticated crop plant sugar beet (Beta vulgaris).</title>
        <authorList>
            <person name="Dohm J.C."/>
            <person name="Minoche A.E."/>
            <person name="Holtgrawe D."/>
            <person name="Capella-Gutierrez S."/>
            <person name="Zakrzewski F."/>
            <person name="Tafer H."/>
            <person name="Rupp O."/>
            <person name="Sorensen T.R."/>
            <person name="Stracke R."/>
            <person name="Reinhardt R."/>
            <person name="Goesmann A."/>
            <person name="Kraft T."/>
            <person name="Schulz B."/>
            <person name="Stadler P.F."/>
            <person name="Schmidt T."/>
            <person name="Gabaldon T."/>
            <person name="Lehrach H."/>
            <person name="Weisshaar B."/>
            <person name="Himmelbauer H."/>
        </authorList>
    </citation>
    <scope>NUCLEOTIDE SEQUENCE [LARGE SCALE GENOMIC DNA]</scope>
    <source>
        <tissue evidence="2">Taproot</tissue>
    </source>
</reference>
<evidence type="ECO:0000313" key="3">
    <source>
        <dbReference type="Proteomes" id="UP000035740"/>
    </source>
</evidence>
<evidence type="ECO:0008006" key="4">
    <source>
        <dbReference type="Google" id="ProtNLM"/>
    </source>
</evidence>
<feature type="transmembrane region" description="Helical" evidence="1">
    <location>
        <begin position="105"/>
        <end position="124"/>
    </location>
</feature>
<keyword evidence="3" id="KW-1185">Reference proteome</keyword>
<evidence type="ECO:0000256" key="1">
    <source>
        <dbReference type="SAM" id="Phobius"/>
    </source>
</evidence>
<dbReference type="Proteomes" id="UP000035740">
    <property type="component" value="Unassembled WGS sequence"/>
</dbReference>
<keyword evidence="1" id="KW-1133">Transmembrane helix</keyword>
<proteinExistence type="predicted"/>
<keyword evidence="1" id="KW-0472">Membrane</keyword>
<keyword evidence="1" id="KW-0812">Transmembrane</keyword>
<feature type="transmembrane region" description="Helical" evidence="1">
    <location>
        <begin position="167"/>
        <end position="187"/>
    </location>
</feature>
<organism evidence="2 3">
    <name type="scientific">Beta vulgaris subsp. vulgaris</name>
    <name type="common">Beet</name>
    <dbReference type="NCBI Taxonomy" id="3555"/>
    <lineage>
        <taxon>Eukaryota</taxon>
        <taxon>Viridiplantae</taxon>
        <taxon>Streptophyta</taxon>
        <taxon>Embryophyta</taxon>
        <taxon>Tracheophyta</taxon>
        <taxon>Spermatophyta</taxon>
        <taxon>Magnoliopsida</taxon>
        <taxon>eudicotyledons</taxon>
        <taxon>Gunneridae</taxon>
        <taxon>Pentapetalae</taxon>
        <taxon>Caryophyllales</taxon>
        <taxon>Chenopodiaceae</taxon>
        <taxon>Betoideae</taxon>
        <taxon>Beta</taxon>
    </lineage>
</organism>
<dbReference type="AlphaFoldDB" id="A0A0J8DZ67"/>